<evidence type="ECO:0000256" key="2">
    <source>
        <dbReference type="SAM" id="MobiDB-lite"/>
    </source>
</evidence>
<feature type="compositionally biased region" description="Basic residues" evidence="2">
    <location>
        <begin position="223"/>
        <end position="232"/>
    </location>
</feature>
<reference evidence="3" key="1">
    <citation type="submission" date="2017-09" db="EMBL/GenBank/DDBJ databases">
        <title>Polyketide synthases of a Diaporthe helianthi virulent isolate.</title>
        <authorList>
            <person name="Baroncelli R."/>
        </authorList>
    </citation>
    <scope>NUCLEOTIDE SEQUENCE [LARGE SCALE GENOMIC DNA]</scope>
    <source>
        <strain evidence="3">7/96</strain>
    </source>
</reference>
<evidence type="ECO:0000313" key="4">
    <source>
        <dbReference type="Proteomes" id="UP000094444"/>
    </source>
</evidence>
<comment type="caution">
    <text evidence="3">The sequence shown here is derived from an EMBL/GenBank/DDBJ whole genome shotgun (WGS) entry which is preliminary data.</text>
</comment>
<organism evidence="3 4">
    <name type="scientific">Diaporthe helianthi</name>
    <dbReference type="NCBI Taxonomy" id="158607"/>
    <lineage>
        <taxon>Eukaryota</taxon>
        <taxon>Fungi</taxon>
        <taxon>Dikarya</taxon>
        <taxon>Ascomycota</taxon>
        <taxon>Pezizomycotina</taxon>
        <taxon>Sordariomycetes</taxon>
        <taxon>Sordariomycetidae</taxon>
        <taxon>Diaporthales</taxon>
        <taxon>Diaporthaceae</taxon>
        <taxon>Diaporthe</taxon>
    </lineage>
</organism>
<sequence length="309" mass="33443">MPPTQAEIASAKADLAVLLTKQFQDDINQLRDALDSANQLAALLKTENTTLKNALKEVVEDYDFDANIPPVTRARNGSAGVPESEGWGLQRPPPEGTIFCNGGAYGAKRDNRQLMQEVNRWTQAHGYKVNIYRSKLSGTKIKMVISCALGGRARDLALRREGAEAEAERARAMGFHAFVLPDLNAPQQAADAAPAQAQAGQIQFDQAQHMQPDGGEASAAAGRKTRKKRAPRRKDCPLRFILQELVAGSGSFVVRHSELPSQQRCNHEPQVKFAADPKASAQASGAGQEEGQEVDSDADGDEDDDSEIE</sequence>
<feature type="region of interest" description="Disordered" evidence="2">
    <location>
        <begin position="260"/>
        <end position="309"/>
    </location>
</feature>
<dbReference type="InParanoid" id="A0A2P5HFN0"/>
<dbReference type="AlphaFoldDB" id="A0A2P5HFN0"/>
<dbReference type="OrthoDB" id="5230413at2759"/>
<name>A0A2P5HFN0_DIAHE</name>
<feature type="coiled-coil region" evidence="1">
    <location>
        <begin position="20"/>
        <end position="47"/>
    </location>
</feature>
<feature type="region of interest" description="Disordered" evidence="2">
    <location>
        <begin position="207"/>
        <end position="232"/>
    </location>
</feature>
<accession>A0A2P5HFN0</accession>
<keyword evidence="4" id="KW-1185">Reference proteome</keyword>
<gene>
    <name evidence="3" type="ORF">DHEL01_v212555</name>
</gene>
<dbReference type="EMBL" id="MAVT02002740">
    <property type="protein sequence ID" value="POS69052.1"/>
    <property type="molecule type" value="Genomic_DNA"/>
</dbReference>
<protein>
    <submittedName>
        <fullName evidence="3">Uncharacterized protein</fullName>
    </submittedName>
</protein>
<evidence type="ECO:0000313" key="3">
    <source>
        <dbReference type="EMBL" id="POS69052.1"/>
    </source>
</evidence>
<proteinExistence type="predicted"/>
<evidence type="ECO:0000256" key="1">
    <source>
        <dbReference type="SAM" id="Coils"/>
    </source>
</evidence>
<feature type="compositionally biased region" description="Acidic residues" evidence="2">
    <location>
        <begin position="290"/>
        <end position="309"/>
    </location>
</feature>
<dbReference type="Proteomes" id="UP000094444">
    <property type="component" value="Unassembled WGS sequence"/>
</dbReference>
<keyword evidence="1" id="KW-0175">Coiled coil</keyword>